<dbReference type="InterPro" id="IPR029063">
    <property type="entry name" value="SAM-dependent_MTases_sf"/>
</dbReference>
<organism evidence="2 3">
    <name type="scientific">Granulicella cerasi</name>
    <dbReference type="NCBI Taxonomy" id="741063"/>
    <lineage>
        <taxon>Bacteria</taxon>
        <taxon>Pseudomonadati</taxon>
        <taxon>Acidobacteriota</taxon>
        <taxon>Terriglobia</taxon>
        <taxon>Terriglobales</taxon>
        <taxon>Acidobacteriaceae</taxon>
        <taxon>Granulicella</taxon>
    </lineage>
</organism>
<keyword evidence="3" id="KW-1185">Reference proteome</keyword>
<dbReference type="InterPro" id="IPR016461">
    <property type="entry name" value="COMT-like"/>
</dbReference>
<dbReference type="EC" id="2.1.1.-" evidence="2"/>
<dbReference type="Gene3D" id="3.40.50.150">
    <property type="entry name" value="Vaccinia Virus protein VP39"/>
    <property type="match status" value="1"/>
</dbReference>
<feature type="domain" description="Methyltransferase" evidence="1">
    <location>
        <begin position="46"/>
        <end position="140"/>
    </location>
</feature>
<reference evidence="3" key="1">
    <citation type="journal article" date="2019" name="Int. J. Syst. Evol. Microbiol.">
        <title>The Global Catalogue of Microorganisms (GCM) 10K type strain sequencing project: providing services to taxonomists for standard genome sequencing and annotation.</title>
        <authorList>
            <consortium name="The Broad Institute Genomics Platform"/>
            <consortium name="The Broad Institute Genome Sequencing Center for Infectious Disease"/>
            <person name="Wu L."/>
            <person name="Ma J."/>
        </authorList>
    </citation>
    <scope>NUCLEOTIDE SEQUENCE [LARGE SCALE GENOMIC DNA]</scope>
    <source>
        <strain evidence="3">CGMCC 1.16026</strain>
    </source>
</reference>
<protein>
    <submittedName>
        <fullName evidence="2">Class I SAM-dependent methyltransferase</fullName>
        <ecNumber evidence="2">2.1.1.-</ecNumber>
    </submittedName>
</protein>
<accession>A0ABW1ZAK5</accession>
<name>A0ABW1ZAK5_9BACT</name>
<dbReference type="GO" id="GO:0008168">
    <property type="term" value="F:methyltransferase activity"/>
    <property type="evidence" value="ECO:0007669"/>
    <property type="project" value="UniProtKB-KW"/>
</dbReference>
<proteinExistence type="predicted"/>
<dbReference type="CDD" id="cd02440">
    <property type="entry name" value="AdoMet_MTases"/>
    <property type="match status" value="1"/>
</dbReference>
<evidence type="ECO:0000313" key="3">
    <source>
        <dbReference type="Proteomes" id="UP001596391"/>
    </source>
</evidence>
<evidence type="ECO:0000313" key="2">
    <source>
        <dbReference type="EMBL" id="MFC6645218.1"/>
    </source>
</evidence>
<dbReference type="Proteomes" id="UP001596391">
    <property type="component" value="Unassembled WGS sequence"/>
</dbReference>
<dbReference type="InterPro" id="IPR041698">
    <property type="entry name" value="Methyltransf_25"/>
</dbReference>
<dbReference type="GO" id="GO:0032259">
    <property type="term" value="P:methylation"/>
    <property type="evidence" value="ECO:0007669"/>
    <property type="project" value="UniProtKB-KW"/>
</dbReference>
<gene>
    <name evidence="2" type="ORF">ACFQBQ_06365</name>
</gene>
<dbReference type="Pfam" id="PF13649">
    <property type="entry name" value="Methyltransf_25"/>
    <property type="match status" value="1"/>
</dbReference>
<keyword evidence="2" id="KW-0808">Transferase</keyword>
<sequence>MEQNRSFDVFEATAANYDRERMKLIPGHQRLYAAALSLIPPAAKTIVDLGAGTGLFSAMVHRALPNAQLHMIDFSPRMLEQARERLGDADNLRYITADYSADPLPSSACAVVSSMSIHHLDDEAKQRLFARIYETLKPHGVFINVDHIAGHTPELEAIYQQRWLTAIRAEGATEQQVSDSLYRQQEDRRVSIATQLQWMRDAGFAHVDCWHKDNSFAVLCGTRL</sequence>
<evidence type="ECO:0000259" key="1">
    <source>
        <dbReference type="Pfam" id="PF13649"/>
    </source>
</evidence>
<dbReference type="PANTHER" id="PTHR43591:SF24">
    <property type="entry name" value="2-METHOXY-6-POLYPRENYL-1,4-BENZOQUINOL METHYLASE, MITOCHONDRIAL"/>
    <property type="match status" value="1"/>
</dbReference>
<comment type="caution">
    <text evidence="2">The sequence shown here is derived from an EMBL/GenBank/DDBJ whole genome shotgun (WGS) entry which is preliminary data.</text>
</comment>
<dbReference type="PANTHER" id="PTHR43591">
    <property type="entry name" value="METHYLTRANSFERASE"/>
    <property type="match status" value="1"/>
</dbReference>
<dbReference type="RefSeq" id="WP_263371602.1">
    <property type="nucleotide sequence ID" value="NZ_JAGSYD010000003.1"/>
</dbReference>
<dbReference type="SUPFAM" id="SSF53335">
    <property type="entry name" value="S-adenosyl-L-methionine-dependent methyltransferases"/>
    <property type="match status" value="1"/>
</dbReference>
<dbReference type="PROSITE" id="PS51683">
    <property type="entry name" value="SAM_OMT_II"/>
    <property type="match status" value="1"/>
</dbReference>
<keyword evidence="2" id="KW-0489">Methyltransferase</keyword>
<dbReference type="EMBL" id="JBHSWI010000001">
    <property type="protein sequence ID" value="MFC6645218.1"/>
    <property type="molecule type" value="Genomic_DNA"/>
</dbReference>